<proteinExistence type="predicted"/>
<dbReference type="RefSeq" id="WP_394848475.1">
    <property type="nucleotide sequence ID" value="NZ_CP089982.1"/>
</dbReference>
<sequence>MMREVVLDRSFPPICEFAGDGRRIIGATSKLSLGDLKVLKLQKRSASVVPSHSFDPEIVKMNTFATMLSAFFIAACSLPVVGCAADGSDGTVDPDTDQTENNIMVADGADEVSEAREPSEAPTDPGAVHTLGAAPSCVERGMEGNYRLHVHNGCRTEQWLKVKISKMRDSDCFRLTPTDTAHVTWRWPGGFDGLVTC</sequence>
<dbReference type="Proteomes" id="UP001379533">
    <property type="component" value="Chromosome"/>
</dbReference>
<gene>
    <name evidence="1" type="ORF">LZC95_13565</name>
</gene>
<accession>A0ABZ2KH05</accession>
<dbReference type="InterPro" id="IPR036379">
    <property type="entry name" value="A-amylase_inhib_sf"/>
</dbReference>
<evidence type="ECO:0000313" key="1">
    <source>
        <dbReference type="EMBL" id="WXA97856.1"/>
    </source>
</evidence>
<reference evidence="1 2" key="1">
    <citation type="submission" date="2021-12" db="EMBL/GenBank/DDBJ databases">
        <title>Discovery of the Pendulisporaceae a myxobacterial family with distinct sporulation behavior and unique specialized metabolism.</title>
        <authorList>
            <person name="Garcia R."/>
            <person name="Popoff A."/>
            <person name="Bader C.D."/>
            <person name="Loehr J."/>
            <person name="Walesch S."/>
            <person name="Walt C."/>
            <person name="Boldt J."/>
            <person name="Bunk B."/>
            <person name="Haeckl F.J.F.P.J."/>
            <person name="Gunesch A.P."/>
            <person name="Birkelbach J."/>
            <person name="Nuebel U."/>
            <person name="Pietschmann T."/>
            <person name="Bach T."/>
            <person name="Mueller R."/>
        </authorList>
    </citation>
    <scope>NUCLEOTIDE SEQUENCE [LARGE SCALE GENOMIC DNA]</scope>
    <source>
        <strain evidence="1 2">MSr12523</strain>
    </source>
</reference>
<protein>
    <recommendedName>
        <fullName evidence="3">Secreted protein</fullName>
    </recommendedName>
</protein>
<organism evidence="1 2">
    <name type="scientific">Pendulispora brunnea</name>
    <dbReference type="NCBI Taxonomy" id="2905690"/>
    <lineage>
        <taxon>Bacteria</taxon>
        <taxon>Pseudomonadati</taxon>
        <taxon>Myxococcota</taxon>
        <taxon>Myxococcia</taxon>
        <taxon>Myxococcales</taxon>
        <taxon>Sorangiineae</taxon>
        <taxon>Pendulisporaceae</taxon>
        <taxon>Pendulispora</taxon>
    </lineage>
</organism>
<dbReference type="EMBL" id="CP089982">
    <property type="protein sequence ID" value="WXA97856.1"/>
    <property type="molecule type" value="Genomic_DNA"/>
</dbReference>
<dbReference type="Gene3D" id="2.60.40.20">
    <property type="entry name" value="Alpha-amylase inhibitor"/>
    <property type="match status" value="1"/>
</dbReference>
<keyword evidence="2" id="KW-1185">Reference proteome</keyword>
<evidence type="ECO:0008006" key="3">
    <source>
        <dbReference type="Google" id="ProtNLM"/>
    </source>
</evidence>
<name>A0ABZ2KH05_9BACT</name>
<evidence type="ECO:0000313" key="2">
    <source>
        <dbReference type="Proteomes" id="UP001379533"/>
    </source>
</evidence>